<dbReference type="SUPFAM" id="SSF141868">
    <property type="entry name" value="EAL domain-like"/>
    <property type="match status" value="1"/>
</dbReference>
<keyword evidence="4" id="KW-1185">Reference proteome</keyword>
<dbReference type="CDD" id="cd01948">
    <property type="entry name" value="EAL"/>
    <property type="match status" value="1"/>
</dbReference>
<dbReference type="GO" id="GO:0071111">
    <property type="term" value="F:cyclic-guanylate-specific phosphodiesterase activity"/>
    <property type="evidence" value="ECO:0007669"/>
    <property type="project" value="InterPro"/>
</dbReference>
<sequence length="224" mass="24903">MPPAEFIPVAENAGLLPAIGEWVLERAMTDAKLWPELEIAVNLSPVQFRHVDLESMLRRLIVKHAVDPGRFVLEITEGVLLEATDRVNTVLDAIRDMGFRTALDDFGTGYSSLSYLCNFQFDKIKIDRSFISSISRVDTTKTIIKSVVTLGRGLGMDIVAEGIETPYEASMMTRFGCTELQGFYFARPLPVEEMVKFLETYEPRNPDQEPGSLQQPIAGDGLAG</sequence>
<evidence type="ECO:0000313" key="3">
    <source>
        <dbReference type="EMBL" id="ODS03232.1"/>
    </source>
</evidence>
<name>A0A1E3WCI4_9HYPH</name>
<dbReference type="SMART" id="SM00052">
    <property type="entry name" value="EAL"/>
    <property type="match status" value="1"/>
</dbReference>
<feature type="domain" description="EAL" evidence="2">
    <location>
        <begin position="1"/>
        <end position="202"/>
    </location>
</feature>
<dbReference type="PANTHER" id="PTHR33121">
    <property type="entry name" value="CYCLIC DI-GMP PHOSPHODIESTERASE PDEF"/>
    <property type="match status" value="1"/>
</dbReference>
<gene>
    <name evidence="3" type="ORF">AUC71_10735</name>
</gene>
<evidence type="ECO:0000256" key="1">
    <source>
        <dbReference type="SAM" id="MobiDB-lite"/>
    </source>
</evidence>
<comment type="caution">
    <text evidence="3">The sequence shown here is derived from an EMBL/GenBank/DDBJ whole genome shotgun (WGS) entry which is preliminary data.</text>
</comment>
<dbReference type="InterPro" id="IPR035919">
    <property type="entry name" value="EAL_sf"/>
</dbReference>
<organism evidence="3 4">
    <name type="scientific">Methyloceanibacter marginalis</name>
    <dbReference type="NCBI Taxonomy" id="1774971"/>
    <lineage>
        <taxon>Bacteria</taxon>
        <taxon>Pseudomonadati</taxon>
        <taxon>Pseudomonadota</taxon>
        <taxon>Alphaproteobacteria</taxon>
        <taxon>Hyphomicrobiales</taxon>
        <taxon>Hyphomicrobiaceae</taxon>
        <taxon>Methyloceanibacter</taxon>
    </lineage>
</organism>
<dbReference type="Gene3D" id="3.20.20.450">
    <property type="entry name" value="EAL domain"/>
    <property type="match status" value="1"/>
</dbReference>
<proteinExistence type="predicted"/>
<dbReference type="Proteomes" id="UP000095042">
    <property type="component" value="Unassembled WGS sequence"/>
</dbReference>
<dbReference type="PANTHER" id="PTHR33121:SF71">
    <property type="entry name" value="OXYGEN SENSOR PROTEIN DOSP"/>
    <property type="match status" value="1"/>
</dbReference>
<dbReference type="Pfam" id="PF00563">
    <property type="entry name" value="EAL"/>
    <property type="match status" value="1"/>
</dbReference>
<dbReference type="InterPro" id="IPR001633">
    <property type="entry name" value="EAL_dom"/>
</dbReference>
<protein>
    <recommendedName>
        <fullName evidence="2">EAL domain-containing protein</fullName>
    </recommendedName>
</protein>
<dbReference type="InterPro" id="IPR050706">
    <property type="entry name" value="Cyclic-di-GMP_PDE-like"/>
</dbReference>
<dbReference type="PROSITE" id="PS50883">
    <property type="entry name" value="EAL"/>
    <property type="match status" value="1"/>
</dbReference>
<dbReference type="AlphaFoldDB" id="A0A1E3WCI4"/>
<reference evidence="3 4" key="1">
    <citation type="journal article" date="2016" name="Environ. Microbiol.">
        <title>New Methyloceanibacter diversity from North Sea sediments includes methanotroph containing solely the soluble methane monooxygenase.</title>
        <authorList>
            <person name="Vekeman B."/>
            <person name="Kerckhof F.M."/>
            <person name="Cremers G."/>
            <person name="de Vos P."/>
            <person name="Vandamme P."/>
            <person name="Boon N."/>
            <person name="Op den Camp H.J."/>
            <person name="Heylen K."/>
        </authorList>
    </citation>
    <scope>NUCLEOTIDE SEQUENCE [LARGE SCALE GENOMIC DNA]</scope>
    <source>
        <strain evidence="3 4">R-67177</strain>
    </source>
</reference>
<dbReference type="EMBL" id="LPWD01000141">
    <property type="protein sequence ID" value="ODS03232.1"/>
    <property type="molecule type" value="Genomic_DNA"/>
</dbReference>
<feature type="region of interest" description="Disordered" evidence="1">
    <location>
        <begin position="202"/>
        <end position="224"/>
    </location>
</feature>
<evidence type="ECO:0000259" key="2">
    <source>
        <dbReference type="PROSITE" id="PS50883"/>
    </source>
</evidence>
<evidence type="ECO:0000313" key="4">
    <source>
        <dbReference type="Proteomes" id="UP000095042"/>
    </source>
</evidence>
<accession>A0A1E3WCI4</accession>